<proteinExistence type="predicted"/>
<dbReference type="SMART" id="SM00248">
    <property type="entry name" value="ANK"/>
    <property type="match status" value="19"/>
</dbReference>
<feature type="repeat" description="ANK" evidence="3">
    <location>
        <begin position="712"/>
        <end position="740"/>
    </location>
</feature>
<evidence type="ECO:0000313" key="7">
    <source>
        <dbReference type="Proteomes" id="UP001221757"/>
    </source>
</evidence>
<feature type="repeat" description="ANK" evidence="3">
    <location>
        <begin position="846"/>
        <end position="878"/>
    </location>
</feature>
<feature type="repeat" description="ANK" evidence="3">
    <location>
        <begin position="813"/>
        <end position="845"/>
    </location>
</feature>
<evidence type="ECO:0000259" key="4">
    <source>
        <dbReference type="Pfam" id="PF22939"/>
    </source>
</evidence>
<dbReference type="PROSITE" id="PS50088">
    <property type="entry name" value="ANK_REPEAT"/>
    <property type="match status" value="17"/>
</dbReference>
<feature type="repeat" description="ANK" evidence="3">
    <location>
        <begin position="916"/>
        <end position="948"/>
    </location>
</feature>
<keyword evidence="2 3" id="KW-0040">ANK repeat</keyword>
<keyword evidence="1" id="KW-0677">Repeat</keyword>
<dbReference type="SUPFAM" id="SSF48403">
    <property type="entry name" value="Ankyrin repeat"/>
    <property type="match status" value="2"/>
</dbReference>
<dbReference type="InterPro" id="IPR036770">
    <property type="entry name" value="Ankyrin_rpt-contain_sf"/>
</dbReference>
<dbReference type="Gene3D" id="1.25.40.20">
    <property type="entry name" value="Ankyrin repeat-containing domain"/>
    <property type="match status" value="6"/>
</dbReference>
<keyword evidence="7" id="KW-1185">Reference proteome</keyword>
<feature type="repeat" description="ANK" evidence="3">
    <location>
        <begin position="782"/>
        <end position="811"/>
    </location>
</feature>
<feature type="repeat" description="ANK" evidence="3">
    <location>
        <begin position="948"/>
        <end position="980"/>
    </location>
</feature>
<feature type="repeat" description="ANK" evidence="3">
    <location>
        <begin position="1249"/>
        <end position="1281"/>
    </location>
</feature>
<dbReference type="InterPro" id="IPR054471">
    <property type="entry name" value="GPIID_WHD"/>
</dbReference>
<feature type="repeat" description="ANK" evidence="3">
    <location>
        <begin position="1013"/>
        <end position="1045"/>
    </location>
</feature>
<dbReference type="PRINTS" id="PR01415">
    <property type="entry name" value="ANKYRIN"/>
</dbReference>
<dbReference type="Pfam" id="PF24883">
    <property type="entry name" value="NPHP3_N"/>
    <property type="match status" value="1"/>
</dbReference>
<feature type="repeat" description="ANK" evidence="3">
    <location>
        <begin position="1046"/>
        <end position="1078"/>
    </location>
</feature>
<evidence type="ECO:0000256" key="2">
    <source>
        <dbReference type="ARBA" id="ARBA00023043"/>
    </source>
</evidence>
<evidence type="ECO:0000256" key="1">
    <source>
        <dbReference type="ARBA" id="ARBA00022737"/>
    </source>
</evidence>
<sequence length="1350" mass="148429">MADIVGLIASTLQLVDTVLKAHEYIKDFHSAPKDQKELLLEVQNLGPLLLELRIRFDASDSTGMQNIGDSLAKVNSMIDALSRKLDLAGFSKVSSRVAWPFWGKKDVQEGLQTIERFKTLLGAWLGIDIWDAQEKNKNVLLQTIQDTSTKQRDDHHSLLSSVNHVAAQHKEDHYNLLSSVNHVAAQQEQDHSVLESVSDAARNQEQYLDRKQRDEIIDWWAPINFFTRQAVIFAVRQPRTGEWLLQSDQFKSWSAGVGKILWCPGIPGAGKTVLASVVVDHLRETLAQGGNIGVAAIYLNHKETEVQTPWNLLAGIWRQLVFRKPVSLAVHQLYEMHREPRTRPSLEIFHDVLVSTVAEYSKVFLIVDALDEYPENERNILLNNLSNLGQTVNLLLTSRPHINIHTTFESMQTLEIRATAHDVRTYVDEQITKSSRLSKHIQSRPDLREEIETQIVGRSDGMFLLAKLHIISLTTKHTVKAVREALTNMPSDLQNTYEEVMAHIIRQNDEDRKLALSALSWISNAKRLLRVPELREALAVEPGTKALDPDNLLDMDIVLSVCAGLITVDQADGVVRLVHYTTQQYLDRVQTTYFPSAQTDIAFTCITYLSFDTFAPWIHDIYSFKYEYPLLLYTLEYGLVHARGQPEFDLKDILLEFLANATQWISTWESHRSFKTFRMRVAKTRLWITAFFNLREMAQHLISINEPLDGGPLQTAMVNGDQEMIRLFIENGADMDGLTLHVASYFGYGAAVSLLLAQGADINVRGATDGVNLYEYGVGYGTALEAASAQGHEAVVRLLVEKGADVNVTGGSYSGSAFSAAAAHGHEKIVHLLIAAGADVDIQAEDKGTALYQAAENGHKTMVLFLIENGADVNIRGGLCGTALIAAVRCGDSQLVRLLVENGADINAHAHVGTALYDTALIAAAWCGNSQLVCMLVENGADVNVHADVGTALYWASYNGDLESARLLIQHSAEVNIAGGEYHTALLAASTRGHTELIRMLIENGADVNAHSDVGTALYWASYNGDLETARLLIQHSAQVNIRGGTYYTALIAASRHGHSQLICILVENGADVNANADDGTALYWASYNGDLDSARLLIEHSAEVNIAGGEYHTALLAASTRGHTELIRMLIENGTDVNAHAGAETALYWASYNGDLESARLLIEHSAEVNIKGRTYYTALGAASEKQHPDLVRLLLEKGADVNTKGPGRFDGAPLHLACREQSSPAQEEVVNLLLEHRAKVDMLGGMWRTTALQEASEQGNEVVARLLITNGADVNLQGGYHGTALRAASARGNVGVARILLQKGADVNAESTGWHGGPRTALEEARSTGEEEIVALLIEYGARSDSTY</sequence>
<reference evidence="6" key="1">
    <citation type="submission" date="2023-03" db="EMBL/GenBank/DDBJ databases">
        <title>Massive genome expansion in bonnet fungi (Mycena s.s.) driven by repeated elements and novel gene families across ecological guilds.</title>
        <authorList>
            <consortium name="Lawrence Berkeley National Laboratory"/>
            <person name="Harder C.B."/>
            <person name="Miyauchi S."/>
            <person name="Viragh M."/>
            <person name="Kuo A."/>
            <person name="Thoen E."/>
            <person name="Andreopoulos B."/>
            <person name="Lu D."/>
            <person name="Skrede I."/>
            <person name="Drula E."/>
            <person name="Henrissat B."/>
            <person name="Morin E."/>
            <person name="Kohler A."/>
            <person name="Barry K."/>
            <person name="LaButti K."/>
            <person name="Morin E."/>
            <person name="Salamov A."/>
            <person name="Lipzen A."/>
            <person name="Mereny Z."/>
            <person name="Hegedus B."/>
            <person name="Baldrian P."/>
            <person name="Stursova M."/>
            <person name="Weitz H."/>
            <person name="Taylor A."/>
            <person name="Grigoriev I.V."/>
            <person name="Nagy L.G."/>
            <person name="Martin F."/>
            <person name="Kauserud H."/>
        </authorList>
    </citation>
    <scope>NUCLEOTIDE SEQUENCE</scope>
    <source>
        <strain evidence="6">CBHHK067</strain>
    </source>
</reference>
<dbReference type="EMBL" id="JARKIE010000115">
    <property type="protein sequence ID" value="KAJ7681640.1"/>
    <property type="molecule type" value="Genomic_DNA"/>
</dbReference>
<dbReference type="Pfam" id="PF00023">
    <property type="entry name" value="Ank"/>
    <property type="match status" value="4"/>
</dbReference>
<dbReference type="PANTHER" id="PTHR24188">
    <property type="entry name" value="ANKYRIN REPEAT PROTEIN"/>
    <property type="match status" value="1"/>
</dbReference>
<dbReference type="InterPro" id="IPR002110">
    <property type="entry name" value="Ankyrin_rpt"/>
</dbReference>
<dbReference type="Proteomes" id="UP001221757">
    <property type="component" value="Unassembled WGS sequence"/>
</dbReference>
<dbReference type="InterPro" id="IPR056884">
    <property type="entry name" value="NPHP3-like_N"/>
</dbReference>
<feature type="repeat" description="ANK" evidence="3">
    <location>
        <begin position="882"/>
        <end position="911"/>
    </location>
</feature>
<feature type="repeat" description="ANK" evidence="3">
    <location>
        <begin position="1111"/>
        <end position="1143"/>
    </location>
</feature>
<dbReference type="SUPFAM" id="SSF52540">
    <property type="entry name" value="P-loop containing nucleoside triphosphate hydrolases"/>
    <property type="match status" value="1"/>
</dbReference>
<feature type="repeat" description="ANK" evidence="3">
    <location>
        <begin position="1282"/>
        <end position="1314"/>
    </location>
</feature>
<organism evidence="6 7">
    <name type="scientific">Mycena rosella</name>
    <name type="common">Pink bonnet</name>
    <name type="synonym">Agaricus rosellus</name>
    <dbReference type="NCBI Taxonomy" id="1033263"/>
    <lineage>
        <taxon>Eukaryota</taxon>
        <taxon>Fungi</taxon>
        <taxon>Dikarya</taxon>
        <taxon>Basidiomycota</taxon>
        <taxon>Agaricomycotina</taxon>
        <taxon>Agaricomycetes</taxon>
        <taxon>Agaricomycetidae</taxon>
        <taxon>Agaricales</taxon>
        <taxon>Marasmiineae</taxon>
        <taxon>Mycenaceae</taxon>
        <taxon>Mycena</taxon>
    </lineage>
</organism>
<feature type="repeat" description="ANK" evidence="3">
    <location>
        <begin position="740"/>
        <end position="767"/>
    </location>
</feature>
<feature type="domain" description="GPI inositol-deacylase winged helix" evidence="4">
    <location>
        <begin position="509"/>
        <end position="586"/>
    </location>
</feature>
<name>A0AAD7D6K4_MYCRO</name>
<dbReference type="Gene3D" id="3.40.50.300">
    <property type="entry name" value="P-loop containing nucleotide triphosphate hydrolases"/>
    <property type="match status" value="1"/>
</dbReference>
<dbReference type="InterPro" id="IPR027417">
    <property type="entry name" value="P-loop_NTPase"/>
</dbReference>
<evidence type="ECO:0000259" key="5">
    <source>
        <dbReference type="Pfam" id="PF24883"/>
    </source>
</evidence>
<dbReference type="Pfam" id="PF22939">
    <property type="entry name" value="WHD_GPIID"/>
    <property type="match status" value="1"/>
</dbReference>
<accession>A0AAD7D6K4</accession>
<evidence type="ECO:0000256" key="3">
    <source>
        <dbReference type="PROSITE-ProRule" id="PRU00023"/>
    </source>
</evidence>
<protein>
    <submittedName>
        <fullName evidence="6">Ankyrin repeat-containing domain protein</fullName>
    </submittedName>
</protein>
<gene>
    <name evidence="6" type="ORF">B0H17DRAFT_1205625</name>
</gene>
<feature type="repeat" description="ANK" evidence="3">
    <location>
        <begin position="1078"/>
        <end position="1110"/>
    </location>
</feature>
<comment type="caution">
    <text evidence="6">The sequence shown here is derived from an EMBL/GenBank/DDBJ whole genome shotgun (WGS) entry which is preliminary data.</text>
</comment>
<dbReference type="PROSITE" id="PS50297">
    <property type="entry name" value="ANK_REP_REGION"/>
    <property type="match status" value="14"/>
</dbReference>
<feature type="repeat" description="ANK" evidence="3">
    <location>
        <begin position="1143"/>
        <end position="1175"/>
    </location>
</feature>
<evidence type="ECO:0000313" key="6">
    <source>
        <dbReference type="EMBL" id="KAJ7681640.1"/>
    </source>
</evidence>
<dbReference type="Pfam" id="PF12796">
    <property type="entry name" value="Ank_2"/>
    <property type="match status" value="5"/>
</dbReference>
<feature type="domain" description="Nephrocystin 3-like N-terminal" evidence="5">
    <location>
        <begin position="240"/>
        <end position="399"/>
    </location>
</feature>
<dbReference type="PANTHER" id="PTHR24188:SF29">
    <property type="entry name" value="GH09064P"/>
    <property type="match status" value="1"/>
</dbReference>
<feature type="repeat" description="ANK" evidence="3">
    <location>
        <begin position="981"/>
        <end position="1013"/>
    </location>
</feature>
<feature type="repeat" description="ANK" evidence="3">
    <location>
        <begin position="1176"/>
        <end position="1208"/>
    </location>
</feature>